<protein>
    <submittedName>
        <fullName evidence="6">Odorant binding protein 11</fullName>
    </submittedName>
</protein>
<dbReference type="CTD" id="100302333"/>
<evidence type="ECO:0000256" key="3">
    <source>
        <dbReference type="ARBA" id="ARBA00022525"/>
    </source>
</evidence>
<dbReference type="AlphaFoldDB" id="A0A4E0RSZ0"/>
<feature type="chain" id="PRO_5020025389" evidence="5">
    <location>
        <begin position="20"/>
        <end position="137"/>
    </location>
</feature>
<dbReference type="GO" id="GO:0007608">
    <property type="term" value="P:sensory perception of smell"/>
    <property type="evidence" value="ECO:0007669"/>
    <property type="project" value="TreeGrafter"/>
</dbReference>
<dbReference type="CDD" id="cd23992">
    <property type="entry name" value="PBP_GOBP"/>
    <property type="match status" value="1"/>
</dbReference>
<dbReference type="SUPFAM" id="SSF47565">
    <property type="entry name" value="Insect pheromone/odorant-binding proteins"/>
    <property type="match status" value="1"/>
</dbReference>
<dbReference type="Proteomes" id="UP000297026">
    <property type="component" value="Unassembled WGS sequence"/>
</dbReference>
<dbReference type="Gene3D" id="1.10.238.20">
    <property type="entry name" value="Pheromone/general odorant binding protein domain"/>
    <property type="match status" value="1"/>
</dbReference>
<proteinExistence type="inferred from homology"/>
<dbReference type="GeneID" id="107039382"/>
<dbReference type="EMBL" id="ML158641">
    <property type="protein sequence ID" value="THK33067.1"/>
    <property type="molecule type" value="Genomic_DNA"/>
</dbReference>
<evidence type="ECO:0000313" key="7">
    <source>
        <dbReference type="Proteomes" id="UP000297026"/>
    </source>
</evidence>
<dbReference type="PANTHER" id="PTHR11857">
    <property type="entry name" value="ODORANT BINDING PROTEIN-RELATED"/>
    <property type="match status" value="1"/>
</dbReference>
<keyword evidence="7" id="KW-1185">Reference proteome</keyword>
<dbReference type="OrthoDB" id="7665616at2759"/>
<gene>
    <name evidence="6" type="primary">Obp11</name>
    <name evidence="6" type="ORF">DALL_DALL000253</name>
</gene>
<dbReference type="GO" id="GO:0005549">
    <property type="term" value="F:odorant binding"/>
    <property type="evidence" value="ECO:0007669"/>
    <property type="project" value="InterPro"/>
</dbReference>
<evidence type="ECO:0000256" key="1">
    <source>
        <dbReference type="ARBA" id="ARBA00004613"/>
    </source>
</evidence>
<evidence type="ECO:0000256" key="4">
    <source>
        <dbReference type="ARBA" id="ARBA00022729"/>
    </source>
</evidence>
<name>A0A4E0RSZ0_9HYME</name>
<reference evidence="6" key="1">
    <citation type="submission" date="2019-02" db="EMBL/GenBank/DDBJ databases">
        <title>Genome of the parasitoid wasp Diachasma alloeum, an emerging model for ecological speciation and transitions to asexual reproduction.</title>
        <authorList>
            <person name="Robertson H.M."/>
            <person name="Walden K.K."/>
            <person name="Tvedte E.S."/>
            <person name="Hood G.R."/>
            <person name="Feder J.L."/>
            <person name="Forbes A.A."/>
            <person name="Logsdon J.M."/>
            <person name="Mcelroy K.E."/>
        </authorList>
    </citation>
    <scope>NUCLEOTIDE SEQUENCE [LARGE SCALE GENOMIC DNA]</scope>
    <source>
        <strain evidence="6">Michigan</strain>
    </source>
</reference>
<dbReference type="Pfam" id="PF01395">
    <property type="entry name" value="PBP_GOBP"/>
    <property type="match status" value="1"/>
</dbReference>
<comment type="similarity">
    <text evidence="2">Belongs to the PBP/GOBP family.</text>
</comment>
<organism evidence="6 7">
    <name type="scientific">Diachasma alloeum</name>
    <dbReference type="NCBI Taxonomy" id="454923"/>
    <lineage>
        <taxon>Eukaryota</taxon>
        <taxon>Metazoa</taxon>
        <taxon>Ecdysozoa</taxon>
        <taxon>Arthropoda</taxon>
        <taxon>Hexapoda</taxon>
        <taxon>Insecta</taxon>
        <taxon>Pterygota</taxon>
        <taxon>Neoptera</taxon>
        <taxon>Endopterygota</taxon>
        <taxon>Hymenoptera</taxon>
        <taxon>Apocrita</taxon>
        <taxon>Ichneumonoidea</taxon>
        <taxon>Braconidae</taxon>
        <taxon>Opiinae</taxon>
        <taxon>Diachasma</taxon>
    </lineage>
</organism>
<evidence type="ECO:0000256" key="2">
    <source>
        <dbReference type="ARBA" id="ARBA00008098"/>
    </source>
</evidence>
<dbReference type="InterPro" id="IPR006170">
    <property type="entry name" value="PBP/GOBP"/>
</dbReference>
<feature type="signal peptide" evidence="5">
    <location>
        <begin position="1"/>
        <end position="19"/>
    </location>
</feature>
<keyword evidence="3" id="KW-0964">Secreted</keyword>
<dbReference type="SMART" id="SM00708">
    <property type="entry name" value="PhBP"/>
    <property type="match status" value="1"/>
</dbReference>
<evidence type="ECO:0000313" key="6">
    <source>
        <dbReference type="EMBL" id="THK33067.1"/>
    </source>
</evidence>
<evidence type="ECO:0000256" key="5">
    <source>
        <dbReference type="SAM" id="SignalP"/>
    </source>
</evidence>
<dbReference type="KEGG" id="dam:107039382"/>
<dbReference type="GO" id="GO:0005615">
    <property type="term" value="C:extracellular space"/>
    <property type="evidence" value="ECO:0007669"/>
    <property type="project" value="TreeGrafter"/>
</dbReference>
<comment type="subcellular location">
    <subcellularLocation>
        <location evidence="1">Secreted</location>
    </subcellularLocation>
</comment>
<keyword evidence="4 5" id="KW-0732">Signal</keyword>
<dbReference type="InterPro" id="IPR036728">
    <property type="entry name" value="PBP_GOBP_sf"/>
</dbReference>
<accession>A0A4E0RSZ0</accession>
<sequence length="137" mass="15311">MKMKLLVAVLILSVAFVSAAFTAADIVRFQRTLEKCRTKNDLSDEVLERVLNGEIVDEPDFNCFAACLLQNYELLREDGSFNVELAVSKIPQDADFAQPLTDAIKTCSARRGTDNCKTAHLLFVCMYEKDVPNLLFG</sequence>
<dbReference type="PANTHER" id="PTHR11857:SF43">
    <property type="entry name" value="GEO07291P1-RELATED"/>
    <property type="match status" value="1"/>
</dbReference>